<dbReference type="AlphaFoldDB" id="A0A6B9FIB6"/>
<gene>
    <name evidence="1" type="ORF">MMSR116_06055</name>
</gene>
<dbReference type="Proteomes" id="UP000012488">
    <property type="component" value="Chromosome"/>
</dbReference>
<evidence type="ECO:0000313" key="2">
    <source>
        <dbReference type="Proteomes" id="UP000012488"/>
    </source>
</evidence>
<dbReference type="KEGG" id="mmes:MMSR116_06055"/>
<reference evidence="1 2" key="1">
    <citation type="journal article" date="2012" name="Genet. Mol. Biol.">
        <title>Analysis of 16S rRNA and mxaF genes revealing insights into Methylobacterium niche-specific plant association.</title>
        <authorList>
            <person name="Dourado M.N."/>
            <person name="Andreote F.D."/>
            <person name="Dini-Andreote F."/>
            <person name="Conti R."/>
            <person name="Araujo J.M."/>
            <person name="Araujo W.L."/>
        </authorList>
    </citation>
    <scope>NUCLEOTIDE SEQUENCE [LARGE SCALE GENOMIC DNA]</scope>
    <source>
        <strain evidence="1 2">SR1.6/6</strain>
    </source>
</reference>
<dbReference type="RefSeq" id="WP_010683241.1">
    <property type="nucleotide sequence ID" value="NZ_CP043538.1"/>
</dbReference>
<proteinExistence type="predicted"/>
<organism evidence="1 2">
    <name type="scientific">Methylobacterium mesophilicum SR1.6/6</name>
    <dbReference type="NCBI Taxonomy" id="908290"/>
    <lineage>
        <taxon>Bacteria</taxon>
        <taxon>Pseudomonadati</taxon>
        <taxon>Pseudomonadota</taxon>
        <taxon>Alphaproteobacteria</taxon>
        <taxon>Hyphomicrobiales</taxon>
        <taxon>Methylobacteriaceae</taxon>
        <taxon>Methylobacterium</taxon>
    </lineage>
</organism>
<name>A0A6B9FIB6_9HYPH</name>
<evidence type="ECO:0000313" key="1">
    <source>
        <dbReference type="EMBL" id="QGY01516.1"/>
    </source>
</evidence>
<dbReference type="EMBL" id="CP043538">
    <property type="protein sequence ID" value="QGY01516.1"/>
    <property type="molecule type" value="Genomic_DNA"/>
</dbReference>
<sequence length="189" mass="20796">MGERKRRAAAGYVPPPHLTDRDRMMFAIPAILVGALAFADVFGPDPDAEDQAAARAEIKVKTKQLQELIVAGCTEPFAGLSLGPRSRLLRVTADLCQACIRAMGFEDQSSVKFAMTYYYWLEDLLARDVLSLVEGSSMAEAVTLLLPMMEHGFAVEASDASARKQAGRMLRWFQERGFYVEATAEARCA</sequence>
<reference evidence="1 2" key="2">
    <citation type="journal article" date="2013" name="Genome Announc.">
        <title>Draft Genome Sequence of Methylobacterium mesophilicum Strain SR1.6/6, Isolated from Citrus sinensis.</title>
        <authorList>
            <person name="Marinho Almeida D."/>
            <person name="Dini-Andreote F."/>
            <person name="Camargo Neves A.A."/>
            <person name="Juca Ramos R.T."/>
            <person name="Andreote F.D."/>
            <person name="Carneiro A.R."/>
            <person name="Oliveira de Souza Lima A."/>
            <person name="Caracciolo Gomes de Sa P.H."/>
            <person name="Ribeiro Barbosa M.S."/>
            <person name="Araujo W.L."/>
            <person name="Silva A."/>
        </authorList>
    </citation>
    <scope>NUCLEOTIDE SEQUENCE [LARGE SCALE GENOMIC DNA]</scope>
    <source>
        <strain evidence="1 2">SR1.6/6</strain>
    </source>
</reference>
<protein>
    <submittedName>
        <fullName evidence="1">Uncharacterized protein</fullName>
    </submittedName>
</protein>
<accession>A0A6B9FIB6</accession>